<gene>
    <name evidence="9" type="ORF">ENS64_01740</name>
</gene>
<feature type="domain" description="Protein kinase" evidence="8">
    <location>
        <begin position="67"/>
        <end position="335"/>
    </location>
</feature>
<dbReference type="InterPro" id="IPR013783">
    <property type="entry name" value="Ig-like_fold"/>
</dbReference>
<evidence type="ECO:0000256" key="5">
    <source>
        <dbReference type="ARBA" id="ARBA00022777"/>
    </source>
</evidence>
<dbReference type="GO" id="GO:0004674">
    <property type="term" value="F:protein serine/threonine kinase activity"/>
    <property type="evidence" value="ECO:0007669"/>
    <property type="project" value="UniProtKB-KW"/>
</dbReference>
<dbReference type="Pfam" id="PF00069">
    <property type="entry name" value="Pkinase"/>
    <property type="match status" value="1"/>
</dbReference>
<dbReference type="Gene3D" id="1.10.510.10">
    <property type="entry name" value="Transferase(Phosphotransferase) domain 1"/>
    <property type="match status" value="1"/>
</dbReference>
<evidence type="ECO:0000259" key="8">
    <source>
        <dbReference type="PROSITE" id="PS50011"/>
    </source>
</evidence>
<dbReference type="Gene3D" id="3.30.200.20">
    <property type="entry name" value="Phosphorylase Kinase, domain 1"/>
    <property type="match status" value="1"/>
</dbReference>
<dbReference type="PROSITE" id="PS00107">
    <property type="entry name" value="PROTEIN_KINASE_ATP"/>
    <property type="match status" value="1"/>
</dbReference>
<evidence type="ECO:0000256" key="7">
    <source>
        <dbReference type="PROSITE-ProRule" id="PRU10141"/>
    </source>
</evidence>
<dbReference type="EMBL" id="DSVQ01000004">
    <property type="protein sequence ID" value="HGT37981.1"/>
    <property type="molecule type" value="Genomic_DNA"/>
</dbReference>
<dbReference type="PROSITE" id="PS50011">
    <property type="entry name" value="PROTEIN_KINASE_DOM"/>
    <property type="match status" value="1"/>
</dbReference>
<evidence type="ECO:0000256" key="1">
    <source>
        <dbReference type="ARBA" id="ARBA00012513"/>
    </source>
</evidence>
<dbReference type="EC" id="2.7.11.1" evidence="1"/>
<dbReference type="InterPro" id="IPR000719">
    <property type="entry name" value="Prot_kinase_dom"/>
</dbReference>
<dbReference type="PANTHER" id="PTHR43289">
    <property type="entry name" value="MITOGEN-ACTIVATED PROTEIN KINASE KINASE KINASE 20-RELATED"/>
    <property type="match status" value="1"/>
</dbReference>
<proteinExistence type="predicted"/>
<dbReference type="InterPro" id="IPR011009">
    <property type="entry name" value="Kinase-like_dom_sf"/>
</dbReference>
<accession>A0A7C4QG90</accession>
<evidence type="ECO:0000313" key="9">
    <source>
        <dbReference type="EMBL" id="HGT37981.1"/>
    </source>
</evidence>
<keyword evidence="3" id="KW-0808">Transferase</keyword>
<keyword evidence="2 9" id="KW-0723">Serine/threonine-protein kinase</keyword>
<dbReference type="SUPFAM" id="SSF56112">
    <property type="entry name" value="Protein kinase-like (PK-like)"/>
    <property type="match status" value="1"/>
</dbReference>
<dbReference type="SMART" id="SM00220">
    <property type="entry name" value="S_TKc"/>
    <property type="match status" value="1"/>
</dbReference>
<dbReference type="PANTHER" id="PTHR43289:SF34">
    <property type="entry name" value="SERINE_THREONINE-PROTEIN KINASE YBDM-RELATED"/>
    <property type="match status" value="1"/>
</dbReference>
<keyword evidence="4 7" id="KW-0547">Nucleotide-binding</keyword>
<dbReference type="GO" id="GO:0005524">
    <property type="term" value="F:ATP binding"/>
    <property type="evidence" value="ECO:0007669"/>
    <property type="project" value="UniProtKB-UniRule"/>
</dbReference>
<evidence type="ECO:0000256" key="6">
    <source>
        <dbReference type="ARBA" id="ARBA00022840"/>
    </source>
</evidence>
<feature type="binding site" evidence="7">
    <location>
        <position position="96"/>
    </location>
    <ligand>
        <name>ATP</name>
        <dbReference type="ChEBI" id="CHEBI:30616"/>
    </ligand>
</feature>
<dbReference type="CDD" id="cd14014">
    <property type="entry name" value="STKc_PknB_like"/>
    <property type="match status" value="1"/>
</dbReference>
<protein>
    <recommendedName>
        <fullName evidence="1">non-specific serine/threonine protein kinase</fullName>
        <ecNumber evidence="1">2.7.11.1</ecNumber>
    </recommendedName>
</protein>
<sequence length="866" mass="96290">MTQAPLELEDLLAAHLAGESVSVPRELQADFHRALAGHQALQGLLAETALAADSVPDRPPPTLPADYQIEREIGRGGMGVVYLVRQQSLGRRVALKVLRPGERTFGPLVQRFLEEARHLARLRHPHIVSIHEVGDAAGEPYFTMDYVEGEPLSAKLKQGPLPPSQAVDVLKQVAAAVQHAHRHGIIHRDLKPANVLLDDAGQAFVTDFGLARDLSQAPNLTRSGELLGTPQYMAPEQARGETALIGEATDIHALGMILYELLVGRTPYVAASAAETLVRLLHQEPQPLRELDRRISRDLETICLKMLNKQPSARYSSVSALLEDLRRYEAGEPLVARRPSQLATLWRWCRLHWKSAVTVAVTAVVVLALAAWLFDKSYEELVAWGDEEVARGRPEIAAQVYLRALDRADASQQAVLADRMVRVARTLDDPRLAVEVADRIVPLLPEASFGKYDYLVAQSLVSKVRLKSRSGAIDIWQTTPSPELQLVKQRLEQALVGSLTETQREEIVQTLEAVNLALSQDKSWARIAPDRLHTLPSGNEAELNAIVQDAEQAAWNRGKAAIALGRLQEQQRQRTAALASYRRAYELIRSVYPMYGGVKAAMGARPSRVDAPDAEECLLVRDLVDRLHRLAPAEFSAPRGGLVFSVEGFRMPPSIGIELTIVMCDPAIDDPHHGLPYNLPRLVPLRQDQPIELPVLDGTYRLEIRGHHSRWEPDADRNSRLLQVDTEGWPKQVEIRGGLVPLPPVRLRLADEIRLTAPANRVALALHDAELTWQPIAGADRYTLQLSYTTEMPTPTYSYFLFPSTKEPRLRFADLPEFEKSRLRENYLPGRTGGWRVDAYDAHGRKVGLSLEERRFLVAAGLNDSP</sequence>
<dbReference type="PROSITE" id="PS00108">
    <property type="entry name" value="PROTEIN_KINASE_ST"/>
    <property type="match status" value="1"/>
</dbReference>
<name>A0A7C4QG90_9PLAN</name>
<keyword evidence="6 7" id="KW-0067">ATP-binding</keyword>
<dbReference type="InterPro" id="IPR008271">
    <property type="entry name" value="Ser/Thr_kinase_AS"/>
</dbReference>
<dbReference type="AlphaFoldDB" id="A0A7C4QG90"/>
<comment type="caution">
    <text evidence="9">The sequence shown here is derived from an EMBL/GenBank/DDBJ whole genome shotgun (WGS) entry which is preliminary data.</text>
</comment>
<evidence type="ECO:0000256" key="2">
    <source>
        <dbReference type="ARBA" id="ARBA00022527"/>
    </source>
</evidence>
<keyword evidence="5 9" id="KW-0418">Kinase</keyword>
<evidence type="ECO:0000256" key="3">
    <source>
        <dbReference type="ARBA" id="ARBA00022679"/>
    </source>
</evidence>
<dbReference type="Gene3D" id="2.60.40.10">
    <property type="entry name" value="Immunoglobulins"/>
    <property type="match status" value="1"/>
</dbReference>
<dbReference type="FunFam" id="1.10.510.10:FF:000021">
    <property type="entry name" value="Serine/threonine protein kinase"/>
    <property type="match status" value="1"/>
</dbReference>
<evidence type="ECO:0000256" key="4">
    <source>
        <dbReference type="ARBA" id="ARBA00022741"/>
    </source>
</evidence>
<organism evidence="9">
    <name type="scientific">Schlesneria paludicola</name>
    <dbReference type="NCBI Taxonomy" id="360056"/>
    <lineage>
        <taxon>Bacteria</taxon>
        <taxon>Pseudomonadati</taxon>
        <taxon>Planctomycetota</taxon>
        <taxon>Planctomycetia</taxon>
        <taxon>Planctomycetales</taxon>
        <taxon>Planctomycetaceae</taxon>
        <taxon>Schlesneria</taxon>
    </lineage>
</organism>
<reference evidence="9" key="1">
    <citation type="journal article" date="2020" name="mSystems">
        <title>Genome- and Community-Level Interaction Insights into Carbon Utilization and Element Cycling Functions of Hydrothermarchaeota in Hydrothermal Sediment.</title>
        <authorList>
            <person name="Zhou Z."/>
            <person name="Liu Y."/>
            <person name="Xu W."/>
            <person name="Pan J."/>
            <person name="Luo Z.H."/>
            <person name="Li M."/>
        </authorList>
    </citation>
    <scope>NUCLEOTIDE SEQUENCE [LARGE SCALE GENOMIC DNA]</scope>
    <source>
        <strain evidence="9">SpSt-508</strain>
    </source>
</reference>
<dbReference type="InterPro" id="IPR017441">
    <property type="entry name" value="Protein_kinase_ATP_BS"/>
</dbReference>